<reference evidence="9" key="1">
    <citation type="journal article" date="2020" name="Fungal Divers.">
        <title>Resolving the Mortierellaceae phylogeny through synthesis of multi-gene phylogenetics and phylogenomics.</title>
        <authorList>
            <person name="Vandepol N."/>
            <person name="Liber J."/>
            <person name="Desiro A."/>
            <person name="Na H."/>
            <person name="Kennedy M."/>
            <person name="Barry K."/>
            <person name="Grigoriev I.V."/>
            <person name="Miller A.N."/>
            <person name="O'Donnell K."/>
            <person name="Stajich J.E."/>
            <person name="Bonito G."/>
        </authorList>
    </citation>
    <scope>NUCLEOTIDE SEQUENCE</scope>
    <source>
        <strain evidence="9">NRRL 2591</strain>
    </source>
</reference>
<feature type="region of interest" description="Disordered" evidence="7">
    <location>
        <begin position="30"/>
        <end position="55"/>
    </location>
</feature>
<dbReference type="InterPro" id="IPR001563">
    <property type="entry name" value="Peptidase_S10"/>
</dbReference>
<name>A0A9P6K5L8_9FUNG</name>
<dbReference type="InterPro" id="IPR029058">
    <property type="entry name" value="AB_hydrolase_fold"/>
</dbReference>
<dbReference type="SUPFAM" id="SSF53474">
    <property type="entry name" value="alpha/beta-Hydrolases"/>
    <property type="match status" value="1"/>
</dbReference>
<feature type="signal peptide" evidence="8">
    <location>
        <begin position="1"/>
        <end position="17"/>
    </location>
</feature>
<feature type="compositionally biased region" description="Polar residues" evidence="7">
    <location>
        <begin position="33"/>
        <end position="44"/>
    </location>
</feature>
<keyword evidence="4 8" id="KW-0732">Signal</keyword>
<evidence type="ECO:0000256" key="5">
    <source>
        <dbReference type="ARBA" id="ARBA00022801"/>
    </source>
</evidence>
<proteinExistence type="inferred from homology"/>
<evidence type="ECO:0000256" key="3">
    <source>
        <dbReference type="ARBA" id="ARBA00022670"/>
    </source>
</evidence>
<evidence type="ECO:0008006" key="11">
    <source>
        <dbReference type="Google" id="ProtNLM"/>
    </source>
</evidence>
<comment type="caution">
    <text evidence="9">The sequence shown here is derived from an EMBL/GenBank/DDBJ whole genome shotgun (WGS) entry which is preliminary data.</text>
</comment>
<protein>
    <recommendedName>
        <fullName evidence="11">Serine carboxypeptidase</fullName>
    </recommendedName>
</protein>
<dbReference type="PANTHER" id="PTHR11802">
    <property type="entry name" value="SERINE PROTEASE FAMILY S10 SERINE CARBOXYPEPTIDASE"/>
    <property type="match status" value="1"/>
</dbReference>
<keyword evidence="5" id="KW-0378">Hydrolase</keyword>
<feature type="compositionally biased region" description="Basic and acidic residues" evidence="7">
    <location>
        <begin position="212"/>
        <end position="223"/>
    </location>
</feature>
<dbReference type="GO" id="GO:0006508">
    <property type="term" value="P:proteolysis"/>
    <property type="evidence" value="ECO:0007669"/>
    <property type="project" value="UniProtKB-KW"/>
</dbReference>
<accession>A0A9P6K5L8</accession>
<dbReference type="EMBL" id="JAAAXW010000041">
    <property type="protein sequence ID" value="KAF9547484.1"/>
    <property type="molecule type" value="Genomic_DNA"/>
</dbReference>
<gene>
    <name evidence="9" type="ORF">EC957_008321</name>
</gene>
<feature type="compositionally biased region" description="Basic and acidic residues" evidence="7">
    <location>
        <begin position="45"/>
        <end position="54"/>
    </location>
</feature>
<evidence type="ECO:0000256" key="8">
    <source>
        <dbReference type="SAM" id="SignalP"/>
    </source>
</evidence>
<dbReference type="Proteomes" id="UP000723463">
    <property type="component" value="Unassembled WGS sequence"/>
</dbReference>
<evidence type="ECO:0000313" key="10">
    <source>
        <dbReference type="Proteomes" id="UP000723463"/>
    </source>
</evidence>
<sequence>MLSKTVGLSTIIVLTTAVAILATATTNATSSLQPPTVETWTTGRPKNDRQEHRVGPLPWAAGQDPILESYAGNFPTRQWTNRNGSKANAEMFYWFFPALKPKVKNSPLIIWLQGGPGVSSMIGLFYGTGPIHVTDDLKLVRNNNTWANEYSMLFVGQPVGTGYSFVDQGSKKRKKRKKGSARRGGERNADEGDNEDGDDTPGFDADDEEGEDSRFEELDAELERDQEEEAAFFETLPSSLPFDFKVAAASKRRRGRAKAGINTDEDPDAMYTKSGYVKDQRAVVKT</sequence>
<evidence type="ECO:0000256" key="2">
    <source>
        <dbReference type="ARBA" id="ARBA00022645"/>
    </source>
</evidence>
<keyword evidence="3" id="KW-0645">Protease</keyword>
<dbReference type="GO" id="GO:0004185">
    <property type="term" value="F:serine-type carboxypeptidase activity"/>
    <property type="evidence" value="ECO:0007669"/>
    <property type="project" value="InterPro"/>
</dbReference>
<dbReference type="Gene3D" id="3.40.50.1820">
    <property type="entry name" value="alpha/beta hydrolase"/>
    <property type="match status" value="1"/>
</dbReference>
<feature type="region of interest" description="Disordered" evidence="7">
    <location>
        <begin position="165"/>
        <end position="230"/>
    </location>
</feature>
<dbReference type="PANTHER" id="PTHR11802:SF472">
    <property type="entry name" value="SERINE CARBOXYPEPTIDASE CPVL-RELATED"/>
    <property type="match status" value="1"/>
</dbReference>
<organism evidence="9 10">
    <name type="scientific">Mortierella hygrophila</name>
    <dbReference type="NCBI Taxonomy" id="979708"/>
    <lineage>
        <taxon>Eukaryota</taxon>
        <taxon>Fungi</taxon>
        <taxon>Fungi incertae sedis</taxon>
        <taxon>Mucoromycota</taxon>
        <taxon>Mortierellomycotina</taxon>
        <taxon>Mortierellomycetes</taxon>
        <taxon>Mortierellales</taxon>
        <taxon>Mortierellaceae</taxon>
        <taxon>Mortierella</taxon>
    </lineage>
</organism>
<dbReference type="Pfam" id="PF00450">
    <property type="entry name" value="Peptidase_S10"/>
    <property type="match status" value="1"/>
</dbReference>
<comment type="similarity">
    <text evidence="1">Belongs to the peptidase S10 family.</text>
</comment>
<keyword evidence="2" id="KW-0121">Carboxypeptidase</keyword>
<dbReference type="AlphaFoldDB" id="A0A9P6K5L8"/>
<keyword evidence="6" id="KW-0325">Glycoprotein</keyword>
<feature type="chain" id="PRO_5040216643" description="Serine carboxypeptidase" evidence="8">
    <location>
        <begin position="18"/>
        <end position="286"/>
    </location>
</feature>
<evidence type="ECO:0000256" key="6">
    <source>
        <dbReference type="ARBA" id="ARBA00023180"/>
    </source>
</evidence>
<evidence type="ECO:0000256" key="7">
    <source>
        <dbReference type="SAM" id="MobiDB-lite"/>
    </source>
</evidence>
<feature type="compositionally biased region" description="Basic residues" evidence="7">
    <location>
        <begin position="171"/>
        <end position="181"/>
    </location>
</feature>
<feature type="compositionally biased region" description="Acidic residues" evidence="7">
    <location>
        <begin position="191"/>
        <end position="211"/>
    </location>
</feature>
<evidence type="ECO:0000313" key="9">
    <source>
        <dbReference type="EMBL" id="KAF9547484.1"/>
    </source>
</evidence>
<evidence type="ECO:0000256" key="1">
    <source>
        <dbReference type="ARBA" id="ARBA00009431"/>
    </source>
</evidence>
<evidence type="ECO:0000256" key="4">
    <source>
        <dbReference type="ARBA" id="ARBA00022729"/>
    </source>
</evidence>
<keyword evidence="10" id="KW-1185">Reference proteome</keyword>